<dbReference type="GO" id="GO:0030975">
    <property type="term" value="F:thiamine binding"/>
    <property type="evidence" value="ECO:0007669"/>
    <property type="project" value="InterPro"/>
</dbReference>
<name>A0AAE3WG18_9RHOB</name>
<reference evidence="7" key="2">
    <citation type="submission" date="2023-02" db="EMBL/GenBank/DDBJ databases">
        <title>'Rhodoalgimonas zhirmunskyi' gen. nov., isolated from a red alga.</title>
        <authorList>
            <person name="Nedashkovskaya O.I."/>
            <person name="Otstavnykh N.Y."/>
            <person name="Bystritskaya E.P."/>
            <person name="Balabanova L.A."/>
            <person name="Isaeva M.P."/>
        </authorList>
    </citation>
    <scope>NUCLEOTIDE SEQUENCE</scope>
    <source>
        <strain evidence="7">KCTC 52189</strain>
    </source>
</reference>
<evidence type="ECO:0000313" key="8">
    <source>
        <dbReference type="Proteomes" id="UP001226762"/>
    </source>
</evidence>
<accession>A0AAE3WG18</accession>
<keyword evidence="4" id="KW-0067">ATP-binding</keyword>
<dbReference type="InterPro" id="IPR007371">
    <property type="entry name" value="TPK_catalytic"/>
</dbReference>
<evidence type="ECO:0000256" key="1">
    <source>
        <dbReference type="ARBA" id="ARBA00022679"/>
    </source>
</evidence>
<evidence type="ECO:0000259" key="6">
    <source>
        <dbReference type="SMART" id="SM00983"/>
    </source>
</evidence>
<dbReference type="NCBIfam" id="TIGR01378">
    <property type="entry name" value="thi_PPkinase"/>
    <property type="match status" value="1"/>
</dbReference>
<gene>
    <name evidence="7" type="ORF">NO357_14275</name>
</gene>
<dbReference type="SUPFAM" id="SSF63999">
    <property type="entry name" value="Thiamin pyrophosphokinase, catalytic domain"/>
    <property type="match status" value="1"/>
</dbReference>
<dbReference type="InterPro" id="IPR007373">
    <property type="entry name" value="Thiamin_PyroPKinase_B1-bd"/>
</dbReference>
<dbReference type="GO" id="GO:0016301">
    <property type="term" value="F:kinase activity"/>
    <property type="evidence" value="ECO:0007669"/>
    <property type="project" value="UniProtKB-KW"/>
</dbReference>
<sequence length="228" mass="24566">MGEEIVHDSLPIVLVGGGKVKKALLKAAIVHGSKIVAADGAARVVLENGFVPEAVIGDFDSISEATRAVVPEERCHVFDDQDTTDFEKCLSLIEAPLIIGVGFLGGRVDHQLAVLHGLIRFAARPCLLLGKRDLVFLCPPDLRLDLPVGSRFSLFPMTDIRARSDGLRWALDGISFAPGERIGTSNEVCGPVRVEVDRPGMIVILPAGRFATVVRALADPQAPRWTFQ</sequence>
<dbReference type="InterPro" id="IPR006282">
    <property type="entry name" value="Thi_PPkinase"/>
</dbReference>
<feature type="domain" description="Thiamin pyrophosphokinase thiamin-binding" evidence="6">
    <location>
        <begin position="130"/>
        <end position="203"/>
    </location>
</feature>
<evidence type="ECO:0000256" key="2">
    <source>
        <dbReference type="ARBA" id="ARBA00022741"/>
    </source>
</evidence>
<dbReference type="EMBL" id="JANHAX010000004">
    <property type="protein sequence ID" value="MDQ2091067.1"/>
    <property type="molecule type" value="Genomic_DNA"/>
</dbReference>
<dbReference type="InterPro" id="IPR036371">
    <property type="entry name" value="TPK_B1-bd_sf"/>
</dbReference>
<dbReference type="InterPro" id="IPR036759">
    <property type="entry name" value="TPK_catalytic_sf"/>
</dbReference>
<dbReference type="GO" id="GO:0009229">
    <property type="term" value="P:thiamine diphosphate biosynthetic process"/>
    <property type="evidence" value="ECO:0007669"/>
    <property type="project" value="InterPro"/>
</dbReference>
<keyword evidence="1 7" id="KW-0808">Transferase</keyword>
<dbReference type="Gene3D" id="3.40.50.10240">
    <property type="entry name" value="Thiamin pyrophosphokinase, catalytic domain"/>
    <property type="match status" value="1"/>
</dbReference>
<reference evidence="7" key="1">
    <citation type="submission" date="2022-07" db="EMBL/GenBank/DDBJ databases">
        <authorList>
            <person name="Otstavnykh N."/>
            <person name="Isaeva M."/>
            <person name="Bystritskaya E."/>
        </authorList>
    </citation>
    <scope>NUCLEOTIDE SEQUENCE</scope>
    <source>
        <strain evidence="7">KCTC 52189</strain>
    </source>
</reference>
<evidence type="ECO:0000256" key="3">
    <source>
        <dbReference type="ARBA" id="ARBA00022777"/>
    </source>
</evidence>
<dbReference type="PANTHER" id="PTHR13622:SF8">
    <property type="entry name" value="THIAMIN PYROPHOSPHOKINASE 1"/>
    <property type="match status" value="1"/>
</dbReference>
<dbReference type="SUPFAM" id="SSF63862">
    <property type="entry name" value="Thiamin pyrophosphokinase, substrate-binding domain"/>
    <property type="match status" value="1"/>
</dbReference>
<dbReference type="GO" id="GO:0004788">
    <property type="term" value="F:thiamine diphosphokinase activity"/>
    <property type="evidence" value="ECO:0007669"/>
    <property type="project" value="UniProtKB-UniRule"/>
</dbReference>
<protein>
    <recommendedName>
        <fullName evidence="5">Thiamine diphosphokinase</fullName>
        <ecNumber evidence="5">2.7.6.2</ecNumber>
    </recommendedName>
</protein>
<keyword evidence="2" id="KW-0547">Nucleotide-binding</keyword>
<dbReference type="PANTHER" id="PTHR13622">
    <property type="entry name" value="THIAMIN PYROPHOSPHOKINASE"/>
    <property type="match status" value="1"/>
</dbReference>
<evidence type="ECO:0000313" key="7">
    <source>
        <dbReference type="EMBL" id="MDQ2091067.1"/>
    </source>
</evidence>
<proteinExistence type="predicted"/>
<comment type="caution">
    <text evidence="7">The sequence shown here is derived from an EMBL/GenBank/DDBJ whole genome shotgun (WGS) entry which is preliminary data.</text>
</comment>
<evidence type="ECO:0000256" key="4">
    <source>
        <dbReference type="ARBA" id="ARBA00022840"/>
    </source>
</evidence>
<dbReference type="AlphaFoldDB" id="A0AAE3WG18"/>
<keyword evidence="3" id="KW-0418">Kinase</keyword>
<dbReference type="GO" id="GO:0006772">
    <property type="term" value="P:thiamine metabolic process"/>
    <property type="evidence" value="ECO:0007669"/>
    <property type="project" value="UniProtKB-UniRule"/>
</dbReference>
<dbReference type="CDD" id="cd07995">
    <property type="entry name" value="TPK"/>
    <property type="match status" value="1"/>
</dbReference>
<dbReference type="Pfam" id="PF04265">
    <property type="entry name" value="TPK_B1_binding"/>
    <property type="match status" value="1"/>
</dbReference>
<evidence type="ECO:0000256" key="5">
    <source>
        <dbReference type="NCBIfam" id="TIGR01378"/>
    </source>
</evidence>
<dbReference type="Pfam" id="PF04263">
    <property type="entry name" value="TPK_catalytic"/>
    <property type="match status" value="1"/>
</dbReference>
<dbReference type="EC" id="2.7.6.2" evidence="5"/>
<dbReference type="SMART" id="SM00983">
    <property type="entry name" value="TPK_B1_binding"/>
    <property type="match status" value="1"/>
</dbReference>
<organism evidence="7 8">
    <name type="scientific">Marimonas arenosa</name>
    <dbReference type="NCBI Taxonomy" id="1795305"/>
    <lineage>
        <taxon>Bacteria</taxon>
        <taxon>Pseudomonadati</taxon>
        <taxon>Pseudomonadota</taxon>
        <taxon>Alphaproteobacteria</taxon>
        <taxon>Rhodobacterales</taxon>
        <taxon>Paracoccaceae</taxon>
        <taxon>Marimonas</taxon>
    </lineage>
</organism>
<dbReference type="GO" id="GO:0005524">
    <property type="term" value="F:ATP binding"/>
    <property type="evidence" value="ECO:0007669"/>
    <property type="project" value="UniProtKB-KW"/>
</dbReference>
<dbReference type="Proteomes" id="UP001226762">
    <property type="component" value="Unassembled WGS sequence"/>
</dbReference>
<keyword evidence="8" id="KW-1185">Reference proteome</keyword>